<proteinExistence type="predicted"/>
<keyword evidence="2" id="KW-0677">Repeat</keyword>
<feature type="domain" description="ABC transporter" evidence="5">
    <location>
        <begin position="6"/>
        <end position="241"/>
    </location>
</feature>
<dbReference type="PANTHER" id="PTHR43790">
    <property type="entry name" value="CARBOHYDRATE TRANSPORT ATP-BINDING PROTEIN MG119-RELATED"/>
    <property type="match status" value="1"/>
</dbReference>
<evidence type="ECO:0000256" key="3">
    <source>
        <dbReference type="ARBA" id="ARBA00022741"/>
    </source>
</evidence>
<keyword evidence="3" id="KW-0547">Nucleotide-binding</keyword>
<evidence type="ECO:0000256" key="4">
    <source>
        <dbReference type="ARBA" id="ARBA00022840"/>
    </source>
</evidence>
<name>A0A4R3K1C6_9FIRM</name>
<dbReference type="Pfam" id="PF00005">
    <property type="entry name" value="ABC_tran"/>
    <property type="match status" value="1"/>
</dbReference>
<evidence type="ECO:0000313" key="6">
    <source>
        <dbReference type="EMBL" id="TCS74664.1"/>
    </source>
</evidence>
<evidence type="ECO:0000259" key="5">
    <source>
        <dbReference type="PROSITE" id="PS50893"/>
    </source>
</evidence>
<dbReference type="GO" id="GO:0016887">
    <property type="term" value="F:ATP hydrolysis activity"/>
    <property type="evidence" value="ECO:0007669"/>
    <property type="project" value="InterPro"/>
</dbReference>
<evidence type="ECO:0000256" key="2">
    <source>
        <dbReference type="ARBA" id="ARBA00022737"/>
    </source>
</evidence>
<keyword evidence="4 6" id="KW-0067">ATP-binding</keyword>
<keyword evidence="7" id="KW-1185">Reference proteome</keyword>
<sequence>MKEEILRFDHVTCVHRERTVLKDINLHIFKGEIVGLLSINYQGIKELLDVLSDNVPIHYGYVYFDEQLVNCYYREGSSRNKVSVIKKQSSLAEDLTVCDNIFALRRGFKKYVINSGMLKKQFRHFVDELGIDLQGDELVKDLSVFDRKLVELIKAVIAGTRLIVIDNISDLFSKAETSRFQELLHYYVNKGCAVLYISNHHEEVFQICDRVMIMENGQILQVLERQSFIRENIEPFYLSKWQNLERPGDLREKNVLLEFDGVTCERIKNLSFSVYRGECVILQDTDNIVTEEIVDILRGKKSLVGGHICLGYGEYSEKRRKNYLREGIAFIDKNPIESMVYKEQSYYENLSCLLKERKSDLLNGRKIKKSIIKEYISRTGEDIYTKNIMELSEASLYNMLYYRVHLFHPQVVILIQPLSEADMYGRLHILHLIKELTKKHITIIILTVNLSDTLIVANRLITIKKGRVSGEYKSDEFQKFEQDAITPENIW</sequence>
<evidence type="ECO:0000256" key="1">
    <source>
        <dbReference type="ARBA" id="ARBA00022448"/>
    </source>
</evidence>
<feature type="domain" description="ABC transporter" evidence="5">
    <location>
        <begin position="250"/>
        <end position="490"/>
    </location>
</feature>
<dbReference type="Gene3D" id="3.40.50.300">
    <property type="entry name" value="P-loop containing nucleotide triphosphate hydrolases"/>
    <property type="match status" value="2"/>
</dbReference>
<dbReference type="Proteomes" id="UP000295726">
    <property type="component" value="Unassembled WGS sequence"/>
</dbReference>
<keyword evidence="1" id="KW-0813">Transport</keyword>
<accession>A0A4R3K1C6</accession>
<comment type="caution">
    <text evidence="6">The sequence shown here is derived from an EMBL/GenBank/DDBJ whole genome shotgun (WGS) entry which is preliminary data.</text>
</comment>
<dbReference type="RefSeq" id="WP_132383723.1">
    <property type="nucleotide sequence ID" value="NZ_DAIQXH010000034.1"/>
</dbReference>
<dbReference type="EMBL" id="SLZZ01000036">
    <property type="protein sequence ID" value="TCS74664.1"/>
    <property type="molecule type" value="Genomic_DNA"/>
</dbReference>
<evidence type="ECO:0000313" key="7">
    <source>
        <dbReference type="Proteomes" id="UP000295726"/>
    </source>
</evidence>
<protein>
    <submittedName>
        <fullName evidence="6">Monosaccharide ABC transporter ATP-binding protein (CUT2 family)</fullName>
    </submittedName>
</protein>
<dbReference type="PANTHER" id="PTHR43790:SF9">
    <property type="entry name" value="GALACTOFURANOSE TRANSPORTER ATP-BINDING PROTEIN YTFR"/>
    <property type="match status" value="1"/>
</dbReference>
<dbReference type="AlphaFoldDB" id="A0A4R3K1C6"/>
<dbReference type="PROSITE" id="PS50893">
    <property type="entry name" value="ABC_TRANSPORTER_2"/>
    <property type="match status" value="2"/>
</dbReference>
<organism evidence="6 7">
    <name type="scientific">Muricomes intestini</name>
    <dbReference type="NCBI Taxonomy" id="1796634"/>
    <lineage>
        <taxon>Bacteria</taxon>
        <taxon>Bacillati</taxon>
        <taxon>Bacillota</taxon>
        <taxon>Clostridia</taxon>
        <taxon>Lachnospirales</taxon>
        <taxon>Lachnospiraceae</taxon>
        <taxon>Muricomes</taxon>
    </lineage>
</organism>
<dbReference type="InterPro" id="IPR003439">
    <property type="entry name" value="ABC_transporter-like_ATP-bd"/>
</dbReference>
<gene>
    <name evidence="6" type="ORF">EDD59_1366</name>
</gene>
<reference evidence="6 7" key="1">
    <citation type="submission" date="2019-03" db="EMBL/GenBank/DDBJ databases">
        <title>Genomic Encyclopedia of Type Strains, Phase IV (KMG-IV): sequencing the most valuable type-strain genomes for metagenomic binning, comparative biology and taxonomic classification.</title>
        <authorList>
            <person name="Goeker M."/>
        </authorList>
    </citation>
    <scope>NUCLEOTIDE SEQUENCE [LARGE SCALE GENOMIC DNA]</scope>
    <source>
        <strain evidence="6 7">DSM 29489</strain>
    </source>
</reference>
<dbReference type="InterPro" id="IPR050107">
    <property type="entry name" value="ABC_carbohydrate_import_ATPase"/>
</dbReference>
<dbReference type="GO" id="GO:0005524">
    <property type="term" value="F:ATP binding"/>
    <property type="evidence" value="ECO:0007669"/>
    <property type="project" value="UniProtKB-KW"/>
</dbReference>
<dbReference type="SUPFAM" id="SSF52540">
    <property type="entry name" value="P-loop containing nucleoside triphosphate hydrolases"/>
    <property type="match status" value="2"/>
</dbReference>
<dbReference type="OrthoDB" id="2078674at2"/>
<dbReference type="InterPro" id="IPR027417">
    <property type="entry name" value="P-loop_NTPase"/>
</dbReference>